<protein>
    <submittedName>
        <fullName evidence="8">DMT family transporter</fullName>
    </submittedName>
</protein>
<comment type="caution">
    <text evidence="8">The sequence shown here is derived from an EMBL/GenBank/DDBJ whole genome shotgun (WGS) entry which is preliminary data.</text>
</comment>
<evidence type="ECO:0000256" key="3">
    <source>
        <dbReference type="ARBA" id="ARBA00022692"/>
    </source>
</evidence>
<dbReference type="AlphaFoldDB" id="A0AA41WWW1"/>
<evidence type="ECO:0000256" key="5">
    <source>
        <dbReference type="ARBA" id="ARBA00023136"/>
    </source>
</evidence>
<dbReference type="InterPro" id="IPR000620">
    <property type="entry name" value="EamA_dom"/>
</dbReference>
<dbReference type="Pfam" id="PF00892">
    <property type="entry name" value="EamA"/>
    <property type="match status" value="2"/>
</dbReference>
<evidence type="ECO:0000256" key="4">
    <source>
        <dbReference type="ARBA" id="ARBA00022989"/>
    </source>
</evidence>
<feature type="transmembrane region" description="Helical" evidence="6">
    <location>
        <begin position="127"/>
        <end position="147"/>
    </location>
</feature>
<sequence>MSSPRPVYGFFLALLTSVLWGALPIFLKICLDAMDAMTITSVRFLVATLIVACVLVTRQQFPNKLLFSRNNLSWMLFAAFMLVLNYVTNVLGLAYLNPETVQVVMQLAPFLLMLGGVVIFKESFTRFQFIGAGVLLGGMALFFHQRLQTLSESATEDTIGMFIIIFAASAWAIYALAQKPLLQTFAPQQLTLLMYSCGFVMLLPFTDFASVAEVNQLQFWALVFCCLNTVIAYGAFTEAMQVWSASKVSAVIATAPIFTYLSMGIAISIAPEQFAHSTLDDLAYVGAIMVILGSIMTSLGKKTR</sequence>
<dbReference type="InterPro" id="IPR037185">
    <property type="entry name" value="EmrE-like"/>
</dbReference>
<gene>
    <name evidence="8" type="ORF">NLF92_03560</name>
</gene>
<dbReference type="Proteomes" id="UP001165413">
    <property type="component" value="Unassembled WGS sequence"/>
</dbReference>
<feature type="transmembrane region" description="Helical" evidence="6">
    <location>
        <begin position="7"/>
        <end position="27"/>
    </location>
</feature>
<feature type="transmembrane region" description="Helical" evidence="6">
    <location>
        <begin position="248"/>
        <end position="270"/>
    </location>
</feature>
<evidence type="ECO:0000313" key="8">
    <source>
        <dbReference type="EMBL" id="MCP3428022.1"/>
    </source>
</evidence>
<feature type="transmembrane region" description="Helical" evidence="6">
    <location>
        <begin position="103"/>
        <end position="120"/>
    </location>
</feature>
<keyword evidence="2" id="KW-1003">Cell membrane</keyword>
<feature type="domain" description="EamA" evidence="7">
    <location>
        <begin position="8"/>
        <end position="142"/>
    </location>
</feature>
<evidence type="ECO:0000256" key="1">
    <source>
        <dbReference type="ARBA" id="ARBA00004651"/>
    </source>
</evidence>
<organism evidence="8 9">
    <name type="scientific">Opacimonas viscosa</name>
    <dbReference type="NCBI Taxonomy" id="2961944"/>
    <lineage>
        <taxon>Bacteria</taxon>
        <taxon>Pseudomonadati</taxon>
        <taxon>Pseudomonadota</taxon>
        <taxon>Gammaproteobacteria</taxon>
        <taxon>Alteromonadales</taxon>
        <taxon>Alteromonadaceae</taxon>
        <taxon>Opacimonas</taxon>
    </lineage>
</organism>
<keyword evidence="4 6" id="KW-1133">Transmembrane helix</keyword>
<feature type="transmembrane region" description="Helical" evidence="6">
    <location>
        <begin position="33"/>
        <end position="56"/>
    </location>
</feature>
<keyword evidence="3 6" id="KW-0812">Transmembrane</keyword>
<feature type="transmembrane region" description="Helical" evidence="6">
    <location>
        <begin position="159"/>
        <end position="177"/>
    </location>
</feature>
<dbReference type="RefSeq" id="WP_254098965.1">
    <property type="nucleotide sequence ID" value="NZ_JANATA010000004.1"/>
</dbReference>
<evidence type="ECO:0000259" key="7">
    <source>
        <dbReference type="Pfam" id="PF00892"/>
    </source>
</evidence>
<name>A0AA41WWW1_9ALTE</name>
<proteinExistence type="predicted"/>
<feature type="domain" description="EamA" evidence="7">
    <location>
        <begin position="159"/>
        <end position="298"/>
    </location>
</feature>
<dbReference type="PANTHER" id="PTHR42920:SF5">
    <property type="entry name" value="EAMA DOMAIN-CONTAINING PROTEIN"/>
    <property type="match status" value="1"/>
</dbReference>
<evidence type="ECO:0000256" key="2">
    <source>
        <dbReference type="ARBA" id="ARBA00022475"/>
    </source>
</evidence>
<evidence type="ECO:0000256" key="6">
    <source>
        <dbReference type="SAM" id="Phobius"/>
    </source>
</evidence>
<dbReference type="PANTHER" id="PTHR42920">
    <property type="entry name" value="OS03G0707200 PROTEIN-RELATED"/>
    <property type="match status" value="1"/>
</dbReference>
<accession>A0AA41WWW1</accession>
<feature type="transmembrane region" description="Helical" evidence="6">
    <location>
        <begin position="76"/>
        <end position="97"/>
    </location>
</feature>
<feature type="transmembrane region" description="Helical" evidence="6">
    <location>
        <begin position="217"/>
        <end position="236"/>
    </location>
</feature>
<evidence type="ECO:0000313" key="9">
    <source>
        <dbReference type="Proteomes" id="UP001165413"/>
    </source>
</evidence>
<reference evidence="8" key="1">
    <citation type="submission" date="2022-07" db="EMBL/GenBank/DDBJ databases">
        <title>Characterization of the Novel Bacterium Alteromonas immobilis LMIT006 and Alteromonas gregis LMIT007.</title>
        <authorList>
            <person name="Lin X."/>
        </authorList>
    </citation>
    <scope>NUCLEOTIDE SEQUENCE</scope>
    <source>
        <strain evidence="8">LMIT007</strain>
    </source>
</reference>
<dbReference type="SUPFAM" id="SSF103481">
    <property type="entry name" value="Multidrug resistance efflux transporter EmrE"/>
    <property type="match status" value="1"/>
</dbReference>
<dbReference type="EMBL" id="JANATA010000004">
    <property type="protein sequence ID" value="MCP3428022.1"/>
    <property type="molecule type" value="Genomic_DNA"/>
</dbReference>
<dbReference type="GO" id="GO:0005886">
    <property type="term" value="C:plasma membrane"/>
    <property type="evidence" value="ECO:0007669"/>
    <property type="project" value="UniProtKB-SubCell"/>
</dbReference>
<feature type="transmembrane region" description="Helical" evidence="6">
    <location>
        <begin position="189"/>
        <end position="205"/>
    </location>
</feature>
<feature type="transmembrane region" description="Helical" evidence="6">
    <location>
        <begin position="282"/>
        <end position="300"/>
    </location>
</feature>
<comment type="subcellular location">
    <subcellularLocation>
        <location evidence="1">Cell membrane</location>
        <topology evidence="1">Multi-pass membrane protein</topology>
    </subcellularLocation>
</comment>
<dbReference type="Gene3D" id="1.10.3730.20">
    <property type="match status" value="1"/>
</dbReference>
<keyword evidence="9" id="KW-1185">Reference proteome</keyword>
<dbReference type="InterPro" id="IPR051258">
    <property type="entry name" value="Diverse_Substrate_Transporter"/>
</dbReference>
<keyword evidence="5 6" id="KW-0472">Membrane</keyword>